<dbReference type="GO" id="GO:0005783">
    <property type="term" value="C:endoplasmic reticulum"/>
    <property type="evidence" value="ECO:0007669"/>
    <property type="project" value="TreeGrafter"/>
</dbReference>
<evidence type="ECO:0000313" key="8">
    <source>
        <dbReference type="Proteomes" id="UP001152747"/>
    </source>
</evidence>
<dbReference type="EMBL" id="CANHGI010000003">
    <property type="protein sequence ID" value="CAI5446254.1"/>
    <property type="molecule type" value="Genomic_DNA"/>
</dbReference>
<dbReference type="Pfam" id="PF07264">
    <property type="entry name" value="EI24"/>
    <property type="match status" value="1"/>
</dbReference>
<proteinExistence type="inferred from homology"/>
<dbReference type="AlphaFoldDB" id="A0A9P1IIQ9"/>
<protein>
    <submittedName>
        <fullName evidence="7">Uncharacterized protein</fullName>
    </submittedName>
</protein>
<evidence type="ECO:0000256" key="3">
    <source>
        <dbReference type="ARBA" id="ARBA00022692"/>
    </source>
</evidence>
<reference evidence="7" key="1">
    <citation type="submission" date="2022-11" db="EMBL/GenBank/DDBJ databases">
        <authorList>
            <person name="Kikuchi T."/>
        </authorList>
    </citation>
    <scope>NUCLEOTIDE SEQUENCE</scope>
    <source>
        <strain evidence="7">PS1010</strain>
    </source>
</reference>
<dbReference type="InterPro" id="IPR059112">
    <property type="entry name" value="CysZ/EI24"/>
</dbReference>
<evidence type="ECO:0000256" key="2">
    <source>
        <dbReference type="ARBA" id="ARBA00010970"/>
    </source>
</evidence>
<evidence type="ECO:0000256" key="5">
    <source>
        <dbReference type="ARBA" id="ARBA00023136"/>
    </source>
</evidence>
<keyword evidence="4 6" id="KW-1133">Transmembrane helix</keyword>
<organism evidence="7 8">
    <name type="scientific">Caenorhabditis angaria</name>
    <dbReference type="NCBI Taxonomy" id="860376"/>
    <lineage>
        <taxon>Eukaryota</taxon>
        <taxon>Metazoa</taxon>
        <taxon>Ecdysozoa</taxon>
        <taxon>Nematoda</taxon>
        <taxon>Chromadorea</taxon>
        <taxon>Rhabditida</taxon>
        <taxon>Rhabditina</taxon>
        <taxon>Rhabditomorpha</taxon>
        <taxon>Rhabditoidea</taxon>
        <taxon>Rhabditidae</taxon>
        <taxon>Peloderinae</taxon>
        <taxon>Caenorhabditis</taxon>
    </lineage>
</organism>
<feature type="transmembrane region" description="Helical" evidence="6">
    <location>
        <begin position="226"/>
        <end position="242"/>
    </location>
</feature>
<feature type="transmembrane region" description="Helical" evidence="6">
    <location>
        <begin position="184"/>
        <end position="205"/>
    </location>
</feature>
<sequence>MTDIVYAVLLDFSHGFVDSIKGLSFIRQLDQDDEYEELTKPAPPVRTVLQARREKNGAINRPAEKVLRHRERVWKRVLQCAGVNLAIIGMLFCLSLLFNFIVSLFSDGSYGVYITNICCLPFFLITRILMALWFSDVASACLRQLKLQDPPPVDFRLALADTVVSFILCTFFLCQGLLVEYLPIPRISTFLVLVHMNLLNSMYSFEYFWASRSVSLQQRISRVEEHWPYFVGFGAPLTIATSLSSNVIVNGCIFATLFPFFIISSYKANWKRDYPGIEIPKLSIFTLASLLTNKFSTKVKSILLP</sequence>
<dbReference type="Proteomes" id="UP001152747">
    <property type="component" value="Unassembled WGS sequence"/>
</dbReference>
<keyword evidence="3 6" id="KW-0812">Transmembrane</keyword>
<feature type="transmembrane region" description="Helical" evidence="6">
    <location>
        <begin position="155"/>
        <end position="178"/>
    </location>
</feature>
<name>A0A9P1IIQ9_9PELO</name>
<dbReference type="PANTHER" id="PTHR21389:SF0">
    <property type="entry name" value="ETOPOSIDE-INDUCED PROTEIN 2.4 HOMOLOG"/>
    <property type="match status" value="1"/>
</dbReference>
<accession>A0A9P1IIQ9</accession>
<dbReference type="GO" id="GO:0016236">
    <property type="term" value="P:macroautophagy"/>
    <property type="evidence" value="ECO:0007669"/>
    <property type="project" value="TreeGrafter"/>
</dbReference>
<keyword evidence="8" id="KW-1185">Reference proteome</keyword>
<evidence type="ECO:0000256" key="6">
    <source>
        <dbReference type="SAM" id="Phobius"/>
    </source>
</evidence>
<gene>
    <name evidence="7" type="ORF">CAMP_LOCUS8891</name>
</gene>
<comment type="caution">
    <text evidence="7">The sequence shown here is derived from an EMBL/GenBank/DDBJ whole genome shotgun (WGS) entry which is preliminary data.</text>
</comment>
<feature type="transmembrane region" description="Helical" evidence="6">
    <location>
        <begin position="77"/>
        <end position="101"/>
    </location>
</feature>
<comment type="similarity">
    <text evidence="2">Belongs to the EI24 family.</text>
</comment>
<feature type="transmembrane region" description="Helical" evidence="6">
    <location>
        <begin position="113"/>
        <end position="134"/>
    </location>
</feature>
<dbReference type="GO" id="GO:0016020">
    <property type="term" value="C:membrane"/>
    <property type="evidence" value="ECO:0007669"/>
    <property type="project" value="UniProtKB-SubCell"/>
</dbReference>
<evidence type="ECO:0000313" key="7">
    <source>
        <dbReference type="EMBL" id="CAI5446254.1"/>
    </source>
</evidence>
<dbReference type="OrthoDB" id="266518at2759"/>
<evidence type="ECO:0000256" key="1">
    <source>
        <dbReference type="ARBA" id="ARBA00004141"/>
    </source>
</evidence>
<comment type="subcellular location">
    <subcellularLocation>
        <location evidence="1">Membrane</location>
        <topology evidence="1">Multi-pass membrane protein</topology>
    </subcellularLocation>
</comment>
<evidence type="ECO:0000256" key="4">
    <source>
        <dbReference type="ARBA" id="ARBA00022989"/>
    </source>
</evidence>
<dbReference type="PANTHER" id="PTHR21389">
    <property type="entry name" value="P53 INDUCED PROTEIN"/>
    <property type="match status" value="1"/>
</dbReference>
<keyword evidence="5 6" id="KW-0472">Membrane</keyword>